<feature type="transmembrane region" description="Helical" evidence="1">
    <location>
        <begin position="105"/>
        <end position="123"/>
    </location>
</feature>
<organism evidence="2 3">
    <name type="scientific">Neobacillus niacini</name>
    <dbReference type="NCBI Taxonomy" id="86668"/>
    <lineage>
        <taxon>Bacteria</taxon>
        <taxon>Bacillati</taxon>
        <taxon>Bacillota</taxon>
        <taxon>Bacilli</taxon>
        <taxon>Bacillales</taxon>
        <taxon>Bacillaceae</taxon>
        <taxon>Neobacillus</taxon>
    </lineage>
</organism>
<keyword evidence="1" id="KW-1133">Transmembrane helix</keyword>
<keyword evidence="1" id="KW-0472">Membrane</keyword>
<sequence>MEGSMFYWILWVFWVYVTFFMNKQISYRSKLAAVILVLITLSNVHFVFMSFEFYASGLFMLLLSYFIFSKKKLGLLLYAFICSFIVTIAYVTFNLFVIYDPVWVIFQKEWMMGICFSCLAIFLQTSLKDRLLIIVSGSMQGEILYAFYLSKFDFSYPIASIGYLDVFSLITILLVSWSMLENAGSFFQNHFHFLEKGKQKSS</sequence>
<feature type="transmembrane region" description="Helical" evidence="1">
    <location>
        <begin position="29"/>
        <end position="47"/>
    </location>
</feature>
<dbReference type="Proteomes" id="UP000548423">
    <property type="component" value="Unassembled WGS sequence"/>
</dbReference>
<feature type="transmembrane region" description="Helical" evidence="1">
    <location>
        <begin position="6"/>
        <end position="22"/>
    </location>
</feature>
<dbReference type="InterPro" id="IPR014617">
    <property type="entry name" value="YphA_Bacsu"/>
</dbReference>
<dbReference type="AlphaFoldDB" id="A0A852T9C5"/>
<proteinExistence type="predicted"/>
<gene>
    <name evidence="2" type="ORF">F4694_001570</name>
</gene>
<dbReference type="Pfam" id="PF24124">
    <property type="entry name" value="YphA"/>
    <property type="match status" value="1"/>
</dbReference>
<dbReference type="PIRSF" id="PIRSF036710">
    <property type="entry name" value="YphA_Bacsu"/>
    <property type="match status" value="1"/>
</dbReference>
<name>A0A852T9C5_9BACI</name>
<evidence type="ECO:0000313" key="3">
    <source>
        <dbReference type="Proteomes" id="UP000548423"/>
    </source>
</evidence>
<keyword evidence="1" id="KW-0812">Transmembrane</keyword>
<reference evidence="3" key="2">
    <citation type="submission" date="2020-08" db="EMBL/GenBank/DDBJ databases">
        <title>The Agave Microbiome: Exploring the role of microbial communities in plant adaptations to desert environments.</title>
        <authorList>
            <person name="Partida-Martinez L.P."/>
        </authorList>
    </citation>
    <scope>NUCLEOTIDE SEQUENCE [LARGE SCALE GENOMIC DNA]</scope>
    <source>
        <strain evidence="3">AT2.8</strain>
    </source>
</reference>
<accession>A0A852T9C5</accession>
<evidence type="ECO:0000256" key="1">
    <source>
        <dbReference type="SAM" id="Phobius"/>
    </source>
</evidence>
<comment type="caution">
    <text evidence="2">The sequence shown here is derived from an EMBL/GenBank/DDBJ whole genome shotgun (WGS) entry which is preliminary data.</text>
</comment>
<dbReference type="EMBL" id="JACCBX010000003">
    <property type="protein sequence ID" value="NYE04821.1"/>
    <property type="molecule type" value="Genomic_DNA"/>
</dbReference>
<feature type="transmembrane region" description="Helical" evidence="1">
    <location>
        <begin position="75"/>
        <end position="99"/>
    </location>
</feature>
<protein>
    <submittedName>
        <fullName evidence="2">Uncharacterized protein</fullName>
    </submittedName>
</protein>
<evidence type="ECO:0000313" key="2">
    <source>
        <dbReference type="EMBL" id="NYE04821.1"/>
    </source>
</evidence>
<feature type="transmembrane region" description="Helical" evidence="1">
    <location>
        <begin position="154"/>
        <end position="177"/>
    </location>
</feature>
<reference evidence="3" key="1">
    <citation type="submission" date="2020-07" db="EMBL/GenBank/DDBJ databases">
        <authorList>
            <person name="Partida-Martinez L."/>
            <person name="Huntemann M."/>
            <person name="Clum A."/>
            <person name="Wang J."/>
            <person name="Palaniappan K."/>
            <person name="Ritter S."/>
            <person name="Chen I.-M."/>
            <person name="Stamatis D."/>
            <person name="Reddy T."/>
            <person name="O'Malley R."/>
            <person name="Daum C."/>
            <person name="Shapiro N."/>
            <person name="Ivanova N."/>
            <person name="Kyrpides N."/>
            <person name="Woyke T."/>
        </authorList>
    </citation>
    <scope>NUCLEOTIDE SEQUENCE [LARGE SCALE GENOMIC DNA]</scope>
    <source>
        <strain evidence="3">AT2.8</strain>
    </source>
</reference>